<dbReference type="EC" id="1.11.1.24" evidence="3"/>
<dbReference type="PROSITE" id="PS51352">
    <property type="entry name" value="THIOREDOXIN_2"/>
    <property type="match status" value="1"/>
</dbReference>
<proteinExistence type="inferred from homology"/>
<evidence type="ECO:0000256" key="3">
    <source>
        <dbReference type="ARBA" id="ARBA00013017"/>
    </source>
</evidence>
<dbReference type="CDD" id="cd03017">
    <property type="entry name" value="PRX_BCP"/>
    <property type="match status" value="1"/>
</dbReference>
<name>A0ABU3B614_9GAMM</name>
<protein>
    <recommendedName>
        <fullName evidence="3">thioredoxin-dependent peroxiredoxin</fullName>
        <ecNumber evidence="3">1.11.1.24</ecNumber>
    </recommendedName>
    <alternativeName>
        <fullName evidence="9">Thioredoxin peroxidase</fullName>
    </alternativeName>
    <alternativeName>
        <fullName evidence="11">Thioredoxin-dependent peroxiredoxin Bcp</fullName>
    </alternativeName>
</protein>
<dbReference type="GO" id="GO:0140824">
    <property type="term" value="F:thioredoxin-dependent peroxiredoxin activity"/>
    <property type="evidence" value="ECO:0007669"/>
    <property type="project" value="UniProtKB-EC"/>
</dbReference>
<keyword evidence="8" id="KW-0676">Redox-active center</keyword>
<evidence type="ECO:0000256" key="12">
    <source>
        <dbReference type="ARBA" id="ARBA00049091"/>
    </source>
</evidence>
<evidence type="ECO:0000256" key="8">
    <source>
        <dbReference type="ARBA" id="ARBA00023284"/>
    </source>
</evidence>
<evidence type="ECO:0000256" key="10">
    <source>
        <dbReference type="ARBA" id="ARBA00038489"/>
    </source>
</evidence>
<evidence type="ECO:0000313" key="14">
    <source>
        <dbReference type="EMBL" id="MDT0617282.1"/>
    </source>
</evidence>
<keyword evidence="5" id="KW-0049">Antioxidant</keyword>
<evidence type="ECO:0000256" key="11">
    <source>
        <dbReference type="ARBA" id="ARBA00042639"/>
    </source>
</evidence>
<dbReference type="Pfam" id="PF00578">
    <property type="entry name" value="AhpC-TSA"/>
    <property type="match status" value="1"/>
</dbReference>
<dbReference type="RefSeq" id="WP_311656967.1">
    <property type="nucleotide sequence ID" value="NZ_JAVRHY010000002.1"/>
</dbReference>
<evidence type="ECO:0000313" key="15">
    <source>
        <dbReference type="Proteomes" id="UP001259982"/>
    </source>
</evidence>
<dbReference type="PANTHER" id="PTHR42801:SF4">
    <property type="entry name" value="AHPC_TSA FAMILY PROTEIN"/>
    <property type="match status" value="1"/>
</dbReference>
<evidence type="ECO:0000256" key="1">
    <source>
        <dbReference type="ARBA" id="ARBA00003330"/>
    </source>
</evidence>
<comment type="similarity">
    <text evidence="10">Belongs to the peroxiredoxin family. BCP/PrxQ subfamily.</text>
</comment>
<dbReference type="PANTHER" id="PTHR42801">
    <property type="entry name" value="THIOREDOXIN-DEPENDENT PEROXIDE REDUCTASE"/>
    <property type="match status" value="1"/>
</dbReference>
<accession>A0ABU3B614</accession>
<keyword evidence="6 14" id="KW-0560">Oxidoreductase</keyword>
<keyword evidence="15" id="KW-1185">Reference proteome</keyword>
<dbReference type="InterPro" id="IPR024706">
    <property type="entry name" value="Peroxiredoxin_AhpC-typ"/>
</dbReference>
<sequence length="154" mass="17482">MTELLDQPAPDIVLPATGDQTISLADLRGRTVVLYFYPRDNTPGCTREGEAFRDQYEQFREAGAEILGVSRDSVQKHENFRAKYDFPFHLLADTEETACRAFGVLREKTMYGRKSIGIERSTFLIDDQGVVRREWRGVSVKGHADEVLQAIVEL</sequence>
<dbReference type="InterPro" id="IPR050924">
    <property type="entry name" value="Peroxiredoxin_BCP/PrxQ"/>
</dbReference>
<gene>
    <name evidence="14" type="ORF">RM531_02210</name>
</gene>
<dbReference type="PIRSF" id="PIRSF000239">
    <property type="entry name" value="AHPC"/>
    <property type="match status" value="1"/>
</dbReference>
<keyword evidence="7" id="KW-1015">Disulfide bond</keyword>
<comment type="catalytic activity">
    <reaction evidence="12">
        <text>a hydroperoxide + [thioredoxin]-dithiol = an alcohol + [thioredoxin]-disulfide + H2O</text>
        <dbReference type="Rhea" id="RHEA:62620"/>
        <dbReference type="Rhea" id="RHEA-COMP:10698"/>
        <dbReference type="Rhea" id="RHEA-COMP:10700"/>
        <dbReference type="ChEBI" id="CHEBI:15377"/>
        <dbReference type="ChEBI" id="CHEBI:29950"/>
        <dbReference type="ChEBI" id="CHEBI:30879"/>
        <dbReference type="ChEBI" id="CHEBI:35924"/>
        <dbReference type="ChEBI" id="CHEBI:50058"/>
        <dbReference type="EC" id="1.11.1.24"/>
    </reaction>
</comment>
<comment type="function">
    <text evidence="1">Thiol-specific peroxidase that catalyzes the reduction of hydrogen peroxide and organic hydroperoxides to water and alcohols, respectively. Plays a role in cell protection against oxidative stress by detoxifying peroxides and as sensor of hydrogen peroxide-mediated signaling events.</text>
</comment>
<comment type="caution">
    <text evidence="14">The sequence shown here is derived from an EMBL/GenBank/DDBJ whole genome shotgun (WGS) entry which is preliminary data.</text>
</comment>
<evidence type="ECO:0000256" key="5">
    <source>
        <dbReference type="ARBA" id="ARBA00022862"/>
    </source>
</evidence>
<evidence type="ECO:0000256" key="6">
    <source>
        <dbReference type="ARBA" id="ARBA00023002"/>
    </source>
</evidence>
<feature type="domain" description="Thioredoxin" evidence="13">
    <location>
        <begin position="3"/>
        <end position="154"/>
    </location>
</feature>
<dbReference type="SUPFAM" id="SSF52833">
    <property type="entry name" value="Thioredoxin-like"/>
    <property type="match status" value="1"/>
</dbReference>
<dbReference type="InterPro" id="IPR000866">
    <property type="entry name" value="AhpC/TSA"/>
</dbReference>
<dbReference type="Proteomes" id="UP001259982">
    <property type="component" value="Unassembled WGS sequence"/>
</dbReference>
<keyword evidence="4 14" id="KW-0575">Peroxidase</keyword>
<dbReference type="Gene3D" id="3.40.30.10">
    <property type="entry name" value="Glutaredoxin"/>
    <property type="match status" value="1"/>
</dbReference>
<dbReference type="EMBL" id="JAVRHY010000002">
    <property type="protein sequence ID" value="MDT0617282.1"/>
    <property type="molecule type" value="Genomic_DNA"/>
</dbReference>
<organism evidence="14 15">
    <name type="scientific">Spectribacter acetivorans</name>
    <dbReference type="NCBI Taxonomy" id="3075603"/>
    <lineage>
        <taxon>Bacteria</taxon>
        <taxon>Pseudomonadati</taxon>
        <taxon>Pseudomonadota</taxon>
        <taxon>Gammaproteobacteria</taxon>
        <taxon>Salinisphaerales</taxon>
        <taxon>Salinisphaeraceae</taxon>
        <taxon>Spectribacter</taxon>
    </lineage>
</organism>
<dbReference type="InterPro" id="IPR036249">
    <property type="entry name" value="Thioredoxin-like_sf"/>
</dbReference>
<evidence type="ECO:0000259" key="13">
    <source>
        <dbReference type="PROSITE" id="PS51352"/>
    </source>
</evidence>
<reference evidence="14 15" key="1">
    <citation type="submission" date="2023-09" db="EMBL/GenBank/DDBJ databases">
        <authorList>
            <person name="Rey-Velasco X."/>
        </authorList>
    </citation>
    <scope>NUCLEOTIDE SEQUENCE [LARGE SCALE GENOMIC DNA]</scope>
    <source>
        <strain evidence="14 15">P385</strain>
    </source>
</reference>
<comment type="subunit">
    <text evidence="2">Monomer.</text>
</comment>
<evidence type="ECO:0000256" key="2">
    <source>
        <dbReference type="ARBA" id="ARBA00011245"/>
    </source>
</evidence>
<evidence type="ECO:0000256" key="4">
    <source>
        <dbReference type="ARBA" id="ARBA00022559"/>
    </source>
</evidence>
<evidence type="ECO:0000256" key="9">
    <source>
        <dbReference type="ARBA" id="ARBA00032824"/>
    </source>
</evidence>
<dbReference type="InterPro" id="IPR013766">
    <property type="entry name" value="Thioredoxin_domain"/>
</dbReference>
<evidence type="ECO:0000256" key="7">
    <source>
        <dbReference type="ARBA" id="ARBA00023157"/>
    </source>
</evidence>